<comment type="caution">
    <text evidence="5">The sequence shown here is derived from an EMBL/GenBank/DDBJ whole genome shotgun (WGS) entry which is preliminary data.</text>
</comment>
<evidence type="ECO:0000256" key="3">
    <source>
        <dbReference type="SAM" id="MobiDB-lite"/>
    </source>
</evidence>
<dbReference type="EMBL" id="LAZR01000298">
    <property type="protein sequence ID" value="KKN76224.1"/>
    <property type="molecule type" value="Genomic_DNA"/>
</dbReference>
<dbReference type="InterPro" id="IPR001091">
    <property type="entry name" value="RM_Methyltransferase"/>
</dbReference>
<dbReference type="Gene3D" id="3.40.50.150">
    <property type="entry name" value="Vaccinia Virus protein VP39"/>
    <property type="match status" value="2"/>
</dbReference>
<dbReference type="GO" id="GO:0008170">
    <property type="term" value="F:N-methyltransferase activity"/>
    <property type="evidence" value="ECO:0007669"/>
    <property type="project" value="InterPro"/>
</dbReference>
<feature type="compositionally biased region" description="Basic and acidic residues" evidence="3">
    <location>
        <begin position="225"/>
        <end position="241"/>
    </location>
</feature>
<evidence type="ECO:0000256" key="1">
    <source>
        <dbReference type="ARBA" id="ARBA00022603"/>
    </source>
</evidence>
<feature type="domain" description="DNA methylase N-4/N-6" evidence="4">
    <location>
        <begin position="371"/>
        <end position="461"/>
    </location>
</feature>
<dbReference type="InterPro" id="IPR002941">
    <property type="entry name" value="DNA_methylase_N4/N6"/>
</dbReference>
<feature type="domain" description="DNA methylase N-4/N-6" evidence="4">
    <location>
        <begin position="27"/>
        <end position="202"/>
    </location>
</feature>
<evidence type="ECO:0000259" key="4">
    <source>
        <dbReference type="Pfam" id="PF01555"/>
    </source>
</evidence>
<dbReference type="Pfam" id="PF01555">
    <property type="entry name" value="N6_N4_Mtase"/>
    <property type="match status" value="2"/>
</dbReference>
<keyword evidence="2" id="KW-0808">Transferase</keyword>
<evidence type="ECO:0000313" key="5">
    <source>
        <dbReference type="EMBL" id="KKN76224.1"/>
    </source>
</evidence>
<dbReference type="SUPFAM" id="SSF53335">
    <property type="entry name" value="S-adenosyl-L-methionine-dependent methyltransferases"/>
    <property type="match status" value="1"/>
</dbReference>
<protein>
    <recommendedName>
        <fullName evidence="4">DNA methylase N-4/N-6 domain-containing protein</fullName>
    </recommendedName>
</protein>
<dbReference type="PRINTS" id="PR00508">
    <property type="entry name" value="S21N4MTFRASE"/>
</dbReference>
<dbReference type="AlphaFoldDB" id="A0A0F9TAL0"/>
<organism evidence="5">
    <name type="scientific">marine sediment metagenome</name>
    <dbReference type="NCBI Taxonomy" id="412755"/>
    <lineage>
        <taxon>unclassified sequences</taxon>
        <taxon>metagenomes</taxon>
        <taxon>ecological metagenomes</taxon>
    </lineage>
</organism>
<reference evidence="5" key="1">
    <citation type="journal article" date="2015" name="Nature">
        <title>Complex archaea that bridge the gap between prokaryotes and eukaryotes.</title>
        <authorList>
            <person name="Spang A."/>
            <person name="Saw J.H."/>
            <person name="Jorgensen S.L."/>
            <person name="Zaremba-Niedzwiedzka K."/>
            <person name="Martijn J."/>
            <person name="Lind A.E."/>
            <person name="van Eijk R."/>
            <person name="Schleper C."/>
            <person name="Guy L."/>
            <person name="Ettema T.J."/>
        </authorList>
    </citation>
    <scope>NUCLEOTIDE SEQUENCE</scope>
</reference>
<dbReference type="GO" id="GO:0032259">
    <property type="term" value="P:methylation"/>
    <property type="evidence" value="ECO:0007669"/>
    <property type="project" value="UniProtKB-KW"/>
</dbReference>
<proteinExistence type="predicted"/>
<keyword evidence="1" id="KW-0489">Methyltransferase</keyword>
<name>A0A0F9TAL0_9ZZZZ</name>
<dbReference type="InterPro" id="IPR029063">
    <property type="entry name" value="SAM-dependent_MTases_sf"/>
</dbReference>
<sequence>MDVEFQNGKILHGDVLERLKDIPDESVDVISTSPPYWGLRDYGVKGQLGLEPDFRDYLKKMYSIMDELKRVLKKTGTCWINLGDTYSARPVGKFNGGGKEFSGRDMDEIFASGKVNKTGQGVKEKSRMGIPERFYIHCIDDGWIARNHIPWYKANSMPSSIKDRFTNKWESIFFFAKEKKYYFNLDAVRIPTLTDSEPFNIRVRENITGRAQLKLGDQAWTASEEEMKGYNRDGTRKKQDETLGADGKPIPTYKGFNARWQKQKEEKYGNDDKGSRRSRVAAGLGSYAGKRKEHDSLQYSTSLDRIKQKRLDGVDHEVGLGTVENFDGIERFGTGKWQRHYDKDGNCLGCGEHYTKHTVSQNSKDGIGGAVSRSEEITWCNSKGKNPGDVFFINPRPFPDAHFATFPPELPEKIIKCACPEGGTVLDCFFGSGTVGLVAEQLNKKWIGIELSEEYIEICKKRLAPYNSIRLDEFV</sequence>
<evidence type="ECO:0000256" key="2">
    <source>
        <dbReference type="ARBA" id="ARBA00022679"/>
    </source>
</evidence>
<feature type="region of interest" description="Disordered" evidence="3">
    <location>
        <begin position="224"/>
        <end position="248"/>
    </location>
</feature>
<gene>
    <name evidence="5" type="ORF">LCGC14_0372500</name>
</gene>
<accession>A0A0F9TAL0</accession>
<dbReference type="GO" id="GO:0003677">
    <property type="term" value="F:DNA binding"/>
    <property type="evidence" value="ECO:0007669"/>
    <property type="project" value="InterPro"/>
</dbReference>